<feature type="non-terminal residue" evidence="2">
    <location>
        <position position="374"/>
    </location>
</feature>
<protein>
    <submittedName>
        <fullName evidence="2">Viral A-type inclusion protein</fullName>
    </submittedName>
</protein>
<evidence type="ECO:0000256" key="1">
    <source>
        <dbReference type="SAM" id="Coils"/>
    </source>
</evidence>
<evidence type="ECO:0000313" key="3">
    <source>
        <dbReference type="Proteomes" id="UP000023152"/>
    </source>
</evidence>
<organism evidence="2 3">
    <name type="scientific">Reticulomyxa filosa</name>
    <dbReference type="NCBI Taxonomy" id="46433"/>
    <lineage>
        <taxon>Eukaryota</taxon>
        <taxon>Sar</taxon>
        <taxon>Rhizaria</taxon>
        <taxon>Retaria</taxon>
        <taxon>Foraminifera</taxon>
        <taxon>Monothalamids</taxon>
        <taxon>Reticulomyxidae</taxon>
        <taxon>Reticulomyxa</taxon>
    </lineage>
</organism>
<gene>
    <name evidence="2" type="ORF">RFI_28362</name>
</gene>
<keyword evidence="1" id="KW-0175">Coiled coil</keyword>
<accession>X6M542</accession>
<evidence type="ECO:0000313" key="2">
    <source>
        <dbReference type="EMBL" id="ETO09024.1"/>
    </source>
</evidence>
<proteinExistence type="predicted"/>
<dbReference type="AlphaFoldDB" id="X6M542"/>
<reference evidence="2 3" key="1">
    <citation type="journal article" date="2013" name="Curr. Biol.">
        <title>The Genome of the Foraminiferan Reticulomyxa filosa.</title>
        <authorList>
            <person name="Glockner G."/>
            <person name="Hulsmann N."/>
            <person name="Schleicher M."/>
            <person name="Noegel A.A."/>
            <person name="Eichinger L."/>
            <person name="Gallinger C."/>
            <person name="Pawlowski J."/>
            <person name="Sierra R."/>
            <person name="Euteneuer U."/>
            <person name="Pillet L."/>
            <person name="Moustafa A."/>
            <person name="Platzer M."/>
            <person name="Groth M."/>
            <person name="Szafranski K."/>
            <person name="Schliwa M."/>
        </authorList>
    </citation>
    <scope>NUCLEOTIDE SEQUENCE [LARGE SCALE GENOMIC DNA]</scope>
</reference>
<name>X6M542_RETFI</name>
<feature type="coiled-coil region" evidence="1">
    <location>
        <begin position="108"/>
        <end position="146"/>
    </location>
</feature>
<dbReference type="EMBL" id="ASPP01024429">
    <property type="protein sequence ID" value="ETO09024.1"/>
    <property type="molecule type" value="Genomic_DNA"/>
</dbReference>
<dbReference type="Proteomes" id="UP000023152">
    <property type="component" value="Unassembled WGS sequence"/>
</dbReference>
<keyword evidence="3" id="KW-1185">Reference proteome</keyword>
<comment type="caution">
    <text evidence="2">The sequence shown here is derived from an EMBL/GenBank/DDBJ whole genome shotgun (WGS) entry which is preliminary data.</text>
</comment>
<sequence>MMKMVKLGDNEVDLDEVFKLEAQFQAIEDAKNFVFEYVDNNTKREIERIESETKSSIAKWVLKVVATVKAAIKSCNFWEAEEKIKLIRKFTRILGNRFEQTSFDDNKEEKTKEETDKISNSIDQLERQLQKVLEEVIEKYKKINLKTSDFNPYASNPPKNLYTKLEKVMHTASTYNYKESWDAIEEDITQKVREQLLEIRKQVKELDSRKLETRIRVCESVLNSLPKHMQEIFGDEIKQCNEDVKYELENILKEVNQVIQKGNAQEIYDLFNRSTSNQRTSIEFGVNKIMEGIISRMDKQWVEEDTAGALDTFAELVRFIKTLKGKIDLDRYFKQACESLENTFDKYQRNIITNFDTLDQDKSMLKWMERAFTF</sequence>